<evidence type="ECO:0000313" key="1">
    <source>
        <dbReference type="EMBL" id="CAG8607802.1"/>
    </source>
</evidence>
<sequence length="205" mass="23457">MCVAYVHVTENNEIAQGLIQKQLGYPVKFWHYIPENLEECLYIIIMSRYTHNHLPPPPSKIPVAIQNNLKSIISEENILDLTVKKLITHMYFSTRVPLSELHPALNNRSKIDHMITTKRHAKHSYGQDIMGVAYMLLKQKEGSKNDSYIRSDKRQPWVLASLSPAFTKISPTIWANTPFTTNARKLAYANINRNGYGLSLLVAIQ</sequence>
<organism evidence="1 2">
    <name type="scientific">Racocetra persica</name>
    <dbReference type="NCBI Taxonomy" id="160502"/>
    <lineage>
        <taxon>Eukaryota</taxon>
        <taxon>Fungi</taxon>
        <taxon>Fungi incertae sedis</taxon>
        <taxon>Mucoromycota</taxon>
        <taxon>Glomeromycotina</taxon>
        <taxon>Glomeromycetes</taxon>
        <taxon>Diversisporales</taxon>
        <taxon>Gigasporaceae</taxon>
        <taxon>Racocetra</taxon>
    </lineage>
</organism>
<dbReference type="Proteomes" id="UP000789920">
    <property type="component" value="Unassembled WGS sequence"/>
</dbReference>
<dbReference type="EMBL" id="CAJVQC010009677">
    <property type="protein sequence ID" value="CAG8607802.1"/>
    <property type="molecule type" value="Genomic_DNA"/>
</dbReference>
<protein>
    <submittedName>
        <fullName evidence="1">10078_t:CDS:1</fullName>
    </submittedName>
</protein>
<feature type="non-terminal residue" evidence="1">
    <location>
        <position position="205"/>
    </location>
</feature>
<evidence type="ECO:0000313" key="2">
    <source>
        <dbReference type="Proteomes" id="UP000789920"/>
    </source>
</evidence>
<keyword evidence="2" id="KW-1185">Reference proteome</keyword>
<accession>A0ACA9MRV3</accession>
<reference evidence="1" key="1">
    <citation type="submission" date="2021-06" db="EMBL/GenBank/DDBJ databases">
        <authorList>
            <person name="Kallberg Y."/>
            <person name="Tangrot J."/>
            <person name="Rosling A."/>
        </authorList>
    </citation>
    <scope>NUCLEOTIDE SEQUENCE</scope>
    <source>
        <strain evidence="1">MA461A</strain>
    </source>
</reference>
<gene>
    <name evidence="1" type="ORF">RPERSI_LOCUS6180</name>
</gene>
<proteinExistence type="predicted"/>
<comment type="caution">
    <text evidence="1">The sequence shown here is derived from an EMBL/GenBank/DDBJ whole genome shotgun (WGS) entry which is preliminary data.</text>
</comment>
<name>A0ACA9MRV3_9GLOM</name>